<dbReference type="AlphaFoldDB" id="A0A1X7UT74"/>
<evidence type="ECO:0000313" key="1">
    <source>
        <dbReference type="EnsemblMetazoa" id="Aqu2.1.30983_001"/>
    </source>
</evidence>
<evidence type="ECO:0008006" key="2">
    <source>
        <dbReference type="Google" id="ProtNLM"/>
    </source>
</evidence>
<name>A0A1X7UT74_AMPQE</name>
<reference evidence="1" key="1">
    <citation type="submission" date="2017-05" db="UniProtKB">
        <authorList>
            <consortium name="EnsemblMetazoa"/>
        </authorList>
    </citation>
    <scope>IDENTIFICATION</scope>
</reference>
<organism evidence="1">
    <name type="scientific">Amphimedon queenslandica</name>
    <name type="common">Sponge</name>
    <dbReference type="NCBI Taxonomy" id="400682"/>
    <lineage>
        <taxon>Eukaryota</taxon>
        <taxon>Metazoa</taxon>
        <taxon>Porifera</taxon>
        <taxon>Demospongiae</taxon>
        <taxon>Heteroscleromorpha</taxon>
        <taxon>Haplosclerida</taxon>
        <taxon>Niphatidae</taxon>
        <taxon>Amphimedon</taxon>
    </lineage>
</organism>
<dbReference type="PANTHER" id="PTHR34718">
    <property type="entry name" value="PHD-TYPE DOMAIN-CONTAINING PROTEIN"/>
    <property type="match status" value="1"/>
</dbReference>
<sequence length="96" mass="10506">MKLLTTTPLLSIQILHSRSDIGLQDLLCMLLQHCAIEVVKSQKKVGGKDCGLFAIGNATTLCCDKIPGMIVFNQDKMRSHLLECIEKGTFALFPSA</sequence>
<dbReference type="PANTHER" id="PTHR34718:SF2">
    <property type="entry name" value="PHD-TYPE DOMAIN-CONTAINING PROTEIN"/>
    <property type="match status" value="1"/>
</dbReference>
<dbReference type="InParanoid" id="A0A1X7UT74"/>
<protein>
    <recommendedName>
        <fullName evidence="2">Ubiquitin-like protease family profile domain-containing protein</fullName>
    </recommendedName>
</protein>
<accession>A0A1X7UT74</accession>
<dbReference type="EnsemblMetazoa" id="Aqu2.1.30983_001">
    <property type="protein sequence ID" value="Aqu2.1.30983_001"/>
    <property type="gene ID" value="Aqu2.1.30983"/>
</dbReference>
<proteinExistence type="predicted"/>